<name>A0A2R6NRK1_9APHY</name>
<organism evidence="1 2">
    <name type="scientific">Hermanssonia centrifuga</name>
    <dbReference type="NCBI Taxonomy" id="98765"/>
    <lineage>
        <taxon>Eukaryota</taxon>
        <taxon>Fungi</taxon>
        <taxon>Dikarya</taxon>
        <taxon>Basidiomycota</taxon>
        <taxon>Agaricomycotina</taxon>
        <taxon>Agaricomycetes</taxon>
        <taxon>Polyporales</taxon>
        <taxon>Meruliaceae</taxon>
        <taxon>Hermanssonia</taxon>
    </lineage>
</organism>
<evidence type="ECO:0000313" key="1">
    <source>
        <dbReference type="EMBL" id="PSR74941.1"/>
    </source>
</evidence>
<proteinExistence type="predicted"/>
<dbReference type="Proteomes" id="UP000186601">
    <property type="component" value="Unassembled WGS sequence"/>
</dbReference>
<accession>A0A2R6NRK1</accession>
<keyword evidence="2" id="KW-1185">Reference proteome</keyword>
<reference evidence="1 2" key="1">
    <citation type="submission" date="2018-02" db="EMBL/GenBank/DDBJ databases">
        <title>Genome sequence of the basidiomycete white-rot fungus Phlebia centrifuga.</title>
        <authorList>
            <person name="Granchi Z."/>
            <person name="Peng M."/>
            <person name="de Vries R.P."/>
            <person name="Hilden K."/>
            <person name="Makela M.R."/>
            <person name="Grigoriev I."/>
            <person name="Riley R."/>
        </authorList>
    </citation>
    <scope>NUCLEOTIDE SEQUENCE [LARGE SCALE GENOMIC DNA]</scope>
    <source>
        <strain evidence="1 2">FBCC195</strain>
    </source>
</reference>
<dbReference type="EMBL" id="MLYV02000943">
    <property type="protein sequence ID" value="PSR74941.1"/>
    <property type="molecule type" value="Genomic_DNA"/>
</dbReference>
<gene>
    <name evidence="1" type="ORF">PHLCEN_2v9430</name>
</gene>
<sequence length="54" mass="6061">MKLLTRVIVPDSYPKRKRIDAMTSTSPVERAMLDIPPTHLWSSAPMPVALLESL</sequence>
<dbReference type="AlphaFoldDB" id="A0A2R6NRK1"/>
<comment type="caution">
    <text evidence="1">The sequence shown here is derived from an EMBL/GenBank/DDBJ whole genome shotgun (WGS) entry which is preliminary data.</text>
</comment>
<evidence type="ECO:0000313" key="2">
    <source>
        <dbReference type="Proteomes" id="UP000186601"/>
    </source>
</evidence>
<protein>
    <submittedName>
        <fullName evidence="1">Uncharacterized protein</fullName>
    </submittedName>
</protein>